<sequence>MTGTAATGTTTAGASQAATTGIGMTEAVPAGRAGPVAGTADGTRRPSGRHRLNARRGASPRAARNLPALTGLRGVATALVFLRHIHTDVGDTLPVAALGNIGYAGVTFFFLLSGFVLTWAAGPDTRLRFYWRRLARIYPLYLVAIGLWLAVAWPLGMIGRFGSQPVAILPSLLLVQAWIPTQTIYFGWGGAVLWSLSCEAFFYLVFPLLHPRLAARDNAGRIRVALFAVLPTAAVACVAGAIDPRVDLAAYASPAVRLGEFVLGIVLGLLARDGVRGRPGQRRALGVFAVGWLAVPIALGYDYGDRQGLIDTLALPSFAAIIFLVGTREADGRRLPAASARPLVAFGVLSYAFYLVHPVALTLGGRLGWFDATTAPVAALGVLAGFLLALALAAVLHHTVERPAHRYLLRRLPAARAAGTA</sequence>
<feature type="transmembrane region" description="Helical" evidence="2">
    <location>
        <begin position="183"/>
        <end position="210"/>
    </location>
</feature>
<dbReference type="GO" id="GO:0009103">
    <property type="term" value="P:lipopolysaccharide biosynthetic process"/>
    <property type="evidence" value="ECO:0007669"/>
    <property type="project" value="TreeGrafter"/>
</dbReference>
<keyword evidence="4" id="KW-0808">Transferase</keyword>
<dbReference type="Proteomes" id="UP000234331">
    <property type="component" value="Unassembled WGS sequence"/>
</dbReference>
<dbReference type="PANTHER" id="PTHR23028">
    <property type="entry name" value="ACETYLTRANSFERASE"/>
    <property type="match status" value="1"/>
</dbReference>
<evidence type="ECO:0000313" key="5">
    <source>
        <dbReference type="Proteomes" id="UP000234331"/>
    </source>
</evidence>
<keyword evidence="2" id="KW-0812">Transmembrane</keyword>
<evidence type="ECO:0000259" key="3">
    <source>
        <dbReference type="Pfam" id="PF01757"/>
    </source>
</evidence>
<evidence type="ECO:0000313" key="4">
    <source>
        <dbReference type="EMBL" id="SNQ46063.1"/>
    </source>
</evidence>
<accession>A0A2I2KK76</accession>
<feature type="domain" description="Acyltransferase 3" evidence="3">
    <location>
        <begin position="68"/>
        <end position="394"/>
    </location>
</feature>
<reference evidence="4 5" key="1">
    <citation type="submission" date="2017-06" db="EMBL/GenBank/DDBJ databases">
        <authorList>
            <person name="Kim H.J."/>
            <person name="Triplett B.A."/>
        </authorList>
    </citation>
    <scope>NUCLEOTIDE SEQUENCE [LARGE SCALE GENOMIC DNA]</scope>
    <source>
        <strain evidence="4">FRACA_ARgP5</strain>
    </source>
</reference>
<feature type="transmembrane region" description="Helical" evidence="2">
    <location>
        <begin position="338"/>
        <end position="357"/>
    </location>
</feature>
<evidence type="ECO:0000256" key="2">
    <source>
        <dbReference type="SAM" id="Phobius"/>
    </source>
</evidence>
<feature type="transmembrane region" description="Helical" evidence="2">
    <location>
        <begin position="65"/>
        <end position="85"/>
    </location>
</feature>
<dbReference type="InterPro" id="IPR002656">
    <property type="entry name" value="Acyl_transf_3_dom"/>
</dbReference>
<protein>
    <submittedName>
        <fullName evidence="4">Acyltransferase 3</fullName>
    </submittedName>
</protein>
<feature type="transmembrane region" description="Helical" evidence="2">
    <location>
        <begin position="283"/>
        <end position="301"/>
    </location>
</feature>
<keyword evidence="5" id="KW-1185">Reference proteome</keyword>
<dbReference type="AlphaFoldDB" id="A0A2I2KK76"/>
<dbReference type="GO" id="GO:0016020">
    <property type="term" value="C:membrane"/>
    <property type="evidence" value="ECO:0007669"/>
    <property type="project" value="TreeGrafter"/>
</dbReference>
<feature type="transmembrane region" description="Helical" evidence="2">
    <location>
        <begin position="140"/>
        <end position="163"/>
    </location>
</feature>
<proteinExistence type="predicted"/>
<keyword evidence="2" id="KW-1133">Transmembrane helix</keyword>
<organism evidence="4 5">
    <name type="scientific">Frankia canadensis</name>
    <dbReference type="NCBI Taxonomy" id="1836972"/>
    <lineage>
        <taxon>Bacteria</taxon>
        <taxon>Bacillati</taxon>
        <taxon>Actinomycetota</taxon>
        <taxon>Actinomycetes</taxon>
        <taxon>Frankiales</taxon>
        <taxon>Frankiaceae</taxon>
        <taxon>Frankia</taxon>
    </lineage>
</organism>
<feature type="transmembrane region" description="Helical" evidence="2">
    <location>
        <begin position="97"/>
        <end position="120"/>
    </location>
</feature>
<feature type="region of interest" description="Disordered" evidence="1">
    <location>
        <begin position="28"/>
        <end position="60"/>
    </location>
</feature>
<evidence type="ECO:0000256" key="1">
    <source>
        <dbReference type="SAM" id="MobiDB-lite"/>
    </source>
</evidence>
<keyword evidence="4" id="KW-0012">Acyltransferase</keyword>
<dbReference type="GO" id="GO:0016747">
    <property type="term" value="F:acyltransferase activity, transferring groups other than amino-acyl groups"/>
    <property type="evidence" value="ECO:0007669"/>
    <property type="project" value="InterPro"/>
</dbReference>
<feature type="transmembrane region" description="Helical" evidence="2">
    <location>
        <begin position="307"/>
        <end position="326"/>
    </location>
</feature>
<dbReference type="EMBL" id="FZMO01000028">
    <property type="protein sequence ID" value="SNQ46063.1"/>
    <property type="molecule type" value="Genomic_DNA"/>
</dbReference>
<name>A0A2I2KK76_9ACTN</name>
<dbReference type="Pfam" id="PF01757">
    <property type="entry name" value="Acyl_transf_3"/>
    <property type="match status" value="1"/>
</dbReference>
<feature type="transmembrane region" description="Helical" evidence="2">
    <location>
        <begin position="248"/>
        <end position="271"/>
    </location>
</feature>
<feature type="transmembrane region" description="Helical" evidence="2">
    <location>
        <begin position="377"/>
        <end position="396"/>
    </location>
</feature>
<dbReference type="RefSeq" id="WP_243407155.1">
    <property type="nucleotide sequence ID" value="NZ_FZMO01000028.1"/>
</dbReference>
<dbReference type="PANTHER" id="PTHR23028:SF53">
    <property type="entry name" value="ACYL_TRANSF_3 DOMAIN-CONTAINING PROTEIN"/>
    <property type="match status" value="1"/>
</dbReference>
<feature type="compositionally biased region" description="Low complexity" evidence="1">
    <location>
        <begin position="28"/>
        <end position="40"/>
    </location>
</feature>
<keyword evidence="2" id="KW-0472">Membrane</keyword>
<gene>
    <name evidence="4" type="ORF">FRACA_1230020</name>
</gene>
<dbReference type="InterPro" id="IPR050879">
    <property type="entry name" value="Acyltransferase_3"/>
</dbReference>
<feature type="transmembrane region" description="Helical" evidence="2">
    <location>
        <begin position="222"/>
        <end position="242"/>
    </location>
</feature>